<evidence type="ECO:0000313" key="2">
    <source>
        <dbReference type="EMBL" id="KAH7934907.1"/>
    </source>
</evidence>
<dbReference type="AlphaFoldDB" id="A0A9D4SMR6"/>
<evidence type="ECO:0000256" key="1">
    <source>
        <dbReference type="SAM" id="MobiDB-lite"/>
    </source>
</evidence>
<dbReference type="EMBL" id="JABSTV010001255">
    <property type="protein sequence ID" value="KAH7934907.1"/>
    <property type="molecule type" value="Genomic_DNA"/>
</dbReference>
<protein>
    <submittedName>
        <fullName evidence="2">Uncharacterized protein</fullName>
    </submittedName>
</protein>
<feature type="region of interest" description="Disordered" evidence="1">
    <location>
        <begin position="101"/>
        <end position="172"/>
    </location>
</feature>
<accession>A0A9D4SMR6</accession>
<comment type="caution">
    <text evidence="2">The sequence shown here is derived from an EMBL/GenBank/DDBJ whole genome shotgun (WGS) entry which is preliminary data.</text>
</comment>
<dbReference type="Proteomes" id="UP000821837">
    <property type="component" value="Unassembled WGS sequence"/>
</dbReference>
<reference evidence="2" key="2">
    <citation type="submission" date="2021-09" db="EMBL/GenBank/DDBJ databases">
        <authorList>
            <person name="Jia N."/>
            <person name="Wang J."/>
            <person name="Shi W."/>
            <person name="Du L."/>
            <person name="Sun Y."/>
            <person name="Zhan W."/>
            <person name="Jiang J."/>
            <person name="Wang Q."/>
            <person name="Zhang B."/>
            <person name="Ji P."/>
            <person name="Sakyi L.B."/>
            <person name="Cui X."/>
            <person name="Yuan T."/>
            <person name="Jiang B."/>
            <person name="Yang W."/>
            <person name="Lam T.T.-Y."/>
            <person name="Chang Q."/>
            <person name="Ding S."/>
            <person name="Wang X."/>
            <person name="Zhu J."/>
            <person name="Ruan X."/>
            <person name="Zhao L."/>
            <person name="Wei J."/>
            <person name="Que T."/>
            <person name="Du C."/>
            <person name="Cheng J."/>
            <person name="Dai P."/>
            <person name="Han X."/>
            <person name="Huang E."/>
            <person name="Gao Y."/>
            <person name="Liu J."/>
            <person name="Shao H."/>
            <person name="Ye R."/>
            <person name="Li L."/>
            <person name="Wei W."/>
            <person name="Wang X."/>
            <person name="Wang C."/>
            <person name="Huo Q."/>
            <person name="Li W."/>
            <person name="Guo W."/>
            <person name="Chen H."/>
            <person name="Chen S."/>
            <person name="Zhou L."/>
            <person name="Zhou L."/>
            <person name="Ni X."/>
            <person name="Tian J."/>
            <person name="Zhou Y."/>
            <person name="Sheng Y."/>
            <person name="Liu T."/>
            <person name="Pan Y."/>
            <person name="Xia L."/>
            <person name="Li J."/>
            <person name="Zhao F."/>
            <person name="Cao W."/>
        </authorList>
    </citation>
    <scope>NUCLEOTIDE SEQUENCE</scope>
    <source>
        <strain evidence="2">Rsan-2018</strain>
        <tissue evidence="2">Larvae</tissue>
    </source>
</reference>
<sequence>MAEIISQLSLYRQVSVGWTRAGGWASRRRHHWHHYRCSPIERFGAADGPKARREEEELAEMIAAEKRRPLYLGGCTPPSPPERLLPRLRPHFEGSLDRVRPAAERGTGGQSMAAAPGVRFQGGRGLRRSALNVRLGGQPRRSRGAAPGKDAGKRFGTLTNERPGFELGFKAT</sequence>
<name>A0A9D4SMR6_RHISA</name>
<gene>
    <name evidence="2" type="ORF">HPB52_001979</name>
</gene>
<proteinExistence type="predicted"/>
<keyword evidence="3" id="KW-1185">Reference proteome</keyword>
<organism evidence="2 3">
    <name type="scientific">Rhipicephalus sanguineus</name>
    <name type="common">Brown dog tick</name>
    <name type="synonym">Ixodes sanguineus</name>
    <dbReference type="NCBI Taxonomy" id="34632"/>
    <lineage>
        <taxon>Eukaryota</taxon>
        <taxon>Metazoa</taxon>
        <taxon>Ecdysozoa</taxon>
        <taxon>Arthropoda</taxon>
        <taxon>Chelicerata</taxon>
        <taxon>Arachnida</taxon>
        <taxon>Acari</taxon>
        <taxon>Parasitiformes</taxon>
        <taxon>Ixodida</taxon>
        <taxon>Ixodoidea</taxon>
        <taxon>Ixodidae</taxon>
        <taxon>Rhipicephalinae</taxon>
        <taxon>Rhipicephalus</taxon>
        <taxon>Rhipicephalus</taxon>
    </lineage>
</organism>
<reference evidence="2" key="1">
    <citation type="journal article" date="2020" name="Cell">
        <title>Large-Scale Comparative Analyses of Tick Genomes Elucidate Their Genetic Diversity and Vector Capacities.</title>
        <authorList>
            <consortium name="Tick Genome and Microbiome Consortium (TIGMIC)"/>
            <person name="Jia N."/>
            <person name="Wang J."/>
            <person name="Shi W."/>
            <person name="Du L."/>
            <person name="Sun Y."/>
            <person name="Zhan W."/>
            <person name="Jiang J.F."/>
            <person name="Wang Q."/>
            <person name="Zhang B."/>
            <person name="Ji P."/>
            <person name="Bell-Sakyi L."/>
            <person name="Cui X.M."/>
            <person name="Yuan T.T."/>
            <person name="Jiang B.G."/>
            <person name="Yang W.F."/>
            <person name="Lam T.T."/>
            <person name="Chang Q.C."/>
            <person name="Ding S.J."/>
            <person name="Wang X.J."/>
            <person name="Zhu J.G."/>
            <person name="Ruan X.D."/>
            <person name="Zhao L."/>
            <person name="Wei J.T."/>
            <person name="Ye R.Z."/>
            <person name="Que T.C."/>
            <person name="Du C.H."/>
            <person name="Zhou Y.H."/>
            <person name="Cheng J.X."/>
            <person name="Dai P.F."/>
            <person name="Guo W.B."/>
            <person name="Han X.H."/>
            <person name="Huang E.J."/>
            <person name="Li L.F."/>
            <person name="Wei W."/>
            <person name="Gao Y.C."/>
            <person name="Liu J.Z."/>
            <person name="Shao H.Z."/>
            <person name="Wang X."/>
            <person name="Wang C.C."/>
            <person name="Yang T.C."/>
            <person name="Huo Q.B."/>
            <person name="Li W."/>
            <person name="Chen H.Y."/>
            <person name="Chen S.E."/>
            <person name="Zhou L.G."/>
            <person name="Ni X.B."/>
            <person name="Tian J.H."/>
            <person name="Sheng Y."/>
            <person name="Liu T."/>
            <person name="Pan Y.S."/>
            <person name="Xia L.Y."/>
            <person name="Li J."/>
            <person name="Zhao F."/>
            <person name="Cao W.C."/>
        </authorList>
    </citation>
    <scope>NUCLEOTIDE SEQUENCE</scope>
    <source>
        <strain evidence="2">Rsan-2018</strain>
    </source>
</reference>
<evidence type="ECO:0000313" key="3">
    <source>
        <dbReference type="Proteomes" id="UP000821837"/>
    </source>
</evidence>